<proteinExistence type="predicted"/>
<dbReference type="InterPro" id="IPR010163">
    <property type="entry name" value="Csa3"/>
</dbReference>
<dbReference type="GO" id="GO:0003677">
    <property type="term" value="F:DNA binding"/>
    <property type="evidence" value="ECO:0007669"/>
    <property type="project" value="UniProtKB-KW"/>
</dbReference>
<organism evidence="2">
    <name type="scientific">Thermofilum adornatum</name>
    <dbReference type="NCBI Taxonomy" id="1365176"/>
    <lineage>
        <taxon>Archaea</taxon>
        <taxon>Thermoproteota</taxon>
        <taxon>Thermoprotei</taxon>
        <taxon>Thermofilales</taxon>
        <taxon>Thermofilaceae</taxon>
        <taxon>Thermofilum</taxon>
    </lineage>
</organism>
<dbReference type="Gene3D" id="3.40.50.11700">
    <property type="match status" value="1"/>
</dbReference>
<feature type="domain" description="Csa3 N-terminal" evidence="1">
    <location>
        <begin position="7"/>
        <end position="125"/>
    </location>
</feature>
<dbReference type="Pfam" id="PF13412">
    <property type="entry name" value="HTH_24"/>
    <property type="match status" value="1"/>
</dbReference>
<dbReference type="EMBL" id="DSAY01000051">
    <property type="protein sequence ID" value="HDP14668.1"/>
    <property type="molecule type" value="Genomic_DNA"/>
</dbReference>
<gene>
    <name evidence="2" type="ORF">ENN26_02680</name>
</gene>
<dbReference type="NCBIfam" id="TIGR01884">
    <property type="entry name" value="cas_HTH"/>
    <property type="match status" value="1"/>
</dbReference>
<dbReference type="Pfam" id="PF22662">
    <property type="entry name" value="Csa3_N"/>
    <property type="match status" value="1"/>
</dbReference>
<evidence type="ECO:0000259" key="1">
    <source>
        <dbReference type="Pfam" id="PF22662"/>
    </source>
</evidence>
<sequence length="216" mass="23974">MNHVKPRSFVFSFGFREDLVLRRLGSLAIRGNEKIVLFTGSPIAQETIMAYNRLRDYCSEVGLKRPRLVELPIPDSTEAVIRVKHEVKGLTEPIITDLTDGKKSVSLAVFMGLLLSGKLFEVFISSEAPLGEELWIPPGITKAMLALSKEKRQILAVISRNKHCTVDLIAQKVGRAPKTIRNHLVDLKKMGLVVSLGKEGGLKLTSWGRVVLSAYK</sequence>
<dbReference type="InterPro" id="IPR036388">
    <property type="entry name" value="WH-like_DNA-bd_sf"/>
</dbReference>
<evidence type="ECO:0000313" key="2">
    <source>
        <dbReference type="EMBL" id="HDP14668.1"/>
    </source>
</evidence>
<name>A0A7C1GBV8_9CREN</name>
<accession>A0A7C1GBV8</accession>
<reference evidence="2" key="1">
    <citation type="journal article" date="2020" name="mSystems">
        <title>Genome- and Community-Level Interaction Insights into Carbon Utilization and Element Cycling Functions of Hydrothermarchaeota in Hydrothermal Sediment.</title>
        <authorList>
            <person name="Zhou Z."/>
            <person name="Liu Y."/>
            <person name="Xu W."/>
            <person name="Pan J."/>
            <person name="Luo Z.H."/>
            <person name="Li M."/>
        </authorList>
    </citation>
    <scope>NUCLEOTIDE SEQUENCE [LARGE SCALE GENOMIC DNA]</scope>
    <source>
        <strain evidence="2">SpSt-116</strain>
    </source>
</reference>
<comment type="caution">
    <text evidence="2">The sequence shown here is derived from an EMBL/GenBank/DDBJ whole genome shotgun (WGS) entry which is preliminary data.</text>
</comment>
<dbReference type="AlphaFoldDB" id="A0A7C1GBV8"/>
<dbReference type="Gene3D" id="1.10.10.10">
    <property type="entry name" value="Winged helix-like DNA-binding domain superfamily/Winged helix DNA-binding domain"/>
    <property type="match status" value="1"/>
</dbReference>
<protein>
    <submittedName>
        <fullName evidence="2">CRISPR locus-related DNA-binding protein</fullName>
    </submittedName>
</protein>
<dbReference type="SUPFAM" id="SSF46785">
    <property type="entry name" value="Winged helix' DNA-binding domain"/>
    <property type="match status" value="1"/>
</dbReference>
<dbReference type="InterPro" id="IPR036390">
    <property type="entry name" value="WH_DNA-bd_sf"/>
</dbReference>
<keyword evidence="2" id="KW-0238">DNA-binding</keyword>
<dbReference type="InterPro" id="IPR054588">
    <property type="entry name" value="Csa3_N"/>
</dbReference>